<organism evidence="1 2">
    <name type="scientific">Artemisia annua</name>
    <name type="common">Sweet wormwood</name>
    <dbReference type="NCBI Taxonomy" id="35608"/>
    <lineage>
        <taxon>Eukaryota</taxon>
        <taxon>Viridiplantae</taxon>
        <taxon>Streptophyta</taxon>
        <taxon>Embryophyta</taxon>
        <taxon>Tracheophyta</taxon>
        <taxon>Spermatophyta</taxon>
        <taxon>Magnoliopsida</taxon>
        <taxon>eudicotyledons</taxon>
        <taxon>Gunneridae</taxon>
        <taxon>Pentapetalae</taxon>
        <taxon>asterids</taxon>
        <taxon>campanulids</taxon>
        <taxon>Asterales</taxon>
        <taxon>Asteraceae</taxon>
        <taxon>Asteroideae</taxon>
        <taxon>Anthemideae</taxon>
        <taxon>Artemisiinae</taxon>
        <taxon>Artemisia</taxon>
    </lineage>
</organism>
<protein>
    <submittedName>
        <fullName evidence="1">Kinase associated domain 1 (KA1)</fullName>
    </submittedName>
</protein>
<dbReference type="EMBL" id="PKPP01000588">
    <property type="protein sequence ID" value="PWA90917.1"/>
    <property type="molecule type" value="Genomic_DNA"/>
</dbReference>
<evidence type="ECO:0000313" key="1">
    <source>
        <dbReference type="EMBL" id="PWA90917.1"/>
    </source>
</evidence>
<dbReference type="Proteomes" id="UP000245207">
    <property type="component" value="Unassembled WGS sequence"/>
</dbReference>
<dbReference type="GO" id="GO:0016301">
    <property type="term" value="F:kinase activity"/>
    <property type="evidence" value="ECO:0007669"/>
    <property type="project" value="UniProtKB-KW"/>
</dbReference>
<evidence type="ECO:0000313" key="2">
    <source>
        <dbReference type="Proteomes" id="UP000245207"/>
    </source>
</evidence>
<keyword evidence="1" id="KW-0418">Kinase</keyword>
<accession>A0A2U1PYX5</accession>
<proteinExistence type="predicted"/>
<keyword evidence="1" id="KW-0808">Transferase</keyword>
<gene>
    <name evidence="1" type="ORF">CTI12_AA089410</name>
</gene>
<keyword evidence="2" id="KW-1185">Reference proteome</keyword>
<reference evidence="1 2" key="1">
    <citation type="journal article" date="2018" name="Mol. Plant">
        <title>The genome of Artemisia annua provides insight into the evolution of Asteraceae family and artemisinin biosynthesis.</title>
        <authorList>
            <person name="Shen Q."/>
            <person name="Zhang L."/>
            <person name="Liao Z."/>
            <person name="Wang S."/>
            <person name="Yan T."/>
            <person name="Shi P."/>
            <person name="Liu M."/>
            <person name="Fu X."/>
            <person name="Pan Q."/>
            <person name="Wang Y."/>
            <person name="Lv Z."/>
            <person name="Lu X."/>
            <person name="Zhang F."/>
            <person name="Jiang W."/>
            <person name="Ma Y."/>
            <person name="Chen M."/>
            <person name="Hao X."/>
            <person name="Li L."/>
            <person name="Tang Y."/>
            <person name="Lv G."/>
            <person name="Zhou Y."/>
            <person name="Sun X."/>
            <person name="Brodelius P.E."/>
            <person name="Rose J.K.C."/>
            <person name="Tang K."/>
        </authorList>
    </citation>
    <scope>NUCLEOTIDE SEQUENCE [LARGE SCALE GENOMIC DNA]</scope>
    <source>
        <strain evidence="2">cv. Huhao1</strain>
        <tissue evidence="1">Leaf</tissue>
    </source>
</reference>
<sequence length="228" mass="25880">MCCSGADLAIEKREGNKMSGCICLPLADAYGLLRHMNGEWEWTLAPGVSPSPGKTEERSTYQMLNFRNLMKRRYPASEITFVMVRLNELYISSKLIYDKFGVVVRDKKGDLKSVVDFLRANGNFINRPVGMINGLYYKGGIYALPNDLSPGAKDIIPRMFVVDPMKRITLPEIYILLEVFKMGFQRDALIESIRKSVHNEGIVILDWEALDRSDYPHGSNYKCAIITQ</sequence>
<dbReference type="AlphaFoldDB" id="A0A2U1PYX5"/>
<dbReference type="STRING" id="35608.A0A2U1PYX5"/>
<comment type="caution">
    <text evidence="1">The sequence shown here is derived from an EMBL/GenBank/DDBJ whole genome shotgun (WGS) entry which is preliminary data.</text>
</comment>
<name>A0A2U1PYX5_ARTAN</name>